<gene>
    <name evidence="1" type="ORF">EP867_06915</name>
</gene>
<protein>
    <recommendedName>
        <fullName evidence="3">Serine/threonine protein phosphatase</fullName>
    </recommendedName>
</protein>
<evidence type="ECO:0000313" key="2">
    <source>
        <dbReference type="Proteomes" id="UP000287168"/>
    </source>
</evidence>
<dbReference type="OrthoDB" id="7839681at2"/>
<dbReference type="EMBL" id="SBLC01000007">
    <property type="protein sequence ID" value="RWY42457.1"/>
    <property type="molecule type" value="Genomic_DNA"/>
</dbReference>
<dbReference type="InterPro" id="IPR011009">
    <property type="entry name" value="Kinase-like_dom_sf"/>
</dbReference>
<name>A0A444MDG1_9RHOB</name>
<comment type="caution">
    <text evidence="1">The sequence shown here is derived from an EMBL/GenBank/DDBJ whole genome shotgun (WGS) entry which is preliminary data.</text>
</comment>
<dbReference type="SUPFAM" id="SSF56112">
    <property type="entry name" value="Protein kinase-like (PK-like)"/>
    <property type="match status" value="1"/>
</dbReference>
<organism evidence="1 2">
    <name type="scientific">Falsigemmobacter intermedius</name>
    <dbReference type="NCBI Taxonomy" id="1553448"/>
    <lineage>
        <taxon>Bacteria</taxon>
        <taxon>Pseudomonadati</taxon>
        <taxon>Pseudomonadota</taxon>
        <taxon>Alphaproteobacteria</taxon>
        <taxon>Rhodobacterales</taxon>
        <taxon>Paracoccaceae</taxon>
        <taxon>Falsigemmobacter</taxon>
    </lineage>
</organism>
<dbReference type="RefSeq" id="WP_128487504.1">
    <property type="nucleotide sequence ID" value="NZ_JBHLXB010000016.1"/>
</dbReference>
<evidence type="ECO:0000313" key="1">
    <source>
        <dbReference type="EMBL" id="RWY42457.1"/>
    </source>
</evidence>
<sequence>MPPAFEYIDPNLPAPLRAALAQALSAPPQRVQRVEGGGEALWLKQKEDSLSLWWRLLKGNSRRAFEADRLALKDLAKQDLPVPAIRAEGRDFFATTEIGTPVAHFLRGSQSAAELAPALEAAGRALGAFHSAGVVHGRPKLRDICWDGHQARLIDFERYRRGESSRKLMAQDMLVLLHSLFSLRPDGAEEAGIVLKAWLATAPEGLSGALVQRAKALAWLRPASRLALKRRAGSSEMIAMPITLDWILETLR</sequence>
<proteinExistence type="predicted"/>
<keyword evidence="2" id="KW-1185">Reference proteome</keyword>
<accession>A0A444MDG1</accession>
<reference evidence="1 2" key="1">
    <citation type="journal article" date="2015" name="Int. J. Syst. Evol. Microbiol.">
        <title>Gemmobacter intermedius sp. nov., isolated from a white stork (Ciconia ciconia).</title>
        <authorList>
            <person name="Kampfer P."/>
            <person name="Jerzak L."/>
            <person name="Wilharm G."/>
            <person name="Golke J."/>
            <person name="Busse H.J."/>
            <person name="Glaeser S.P."/>
        </authorList>
    </citation>
    <scope>NUCLEOTIDE SEQUENCE [LARGE SCALE GENOMIC DNA]</scope>
    <source>
        <strain evidence="1 2">119/4</strain>
    </source>
</reference>
<dbReference type="Gene3D" id="1.10.510.10">
    <property type="entry name" value="Transferase(Phosphotransferase) domain 1"/>
    <property type="match status" value="1"/>
</dbReference>
<dbReference type="Proteomes" id="UP000287168">
    <property type="component" value="Unassembled WGS sequence"/>
</dbReference>
<dbReference type="AlphaFoldDB" id="A0A444MDG1"/>
<evidence type="ECO:0008006" key="3">
    <source>
        <dbReference type="Google" id="ProtNLM"/>
    </source>
</evidence>